<feature type="transmembrane region" description="Helical" evidence="1">
    <location>
        <begin position="30"/>
        <end position="49"/>
    </location>
</feature>
<keyword evidence="1" id="KW-1133">Transmembrane helix</keyword>
<gene>
    <name evidence="2" type="ORF">HDA37_004391</name>
</gene>
<name>A0A852WEJ9_PSEA5</name>
<evidence type="ECO:0000313" key="2">
    <source>
        <dbReference type="EMBL" id="NYG04106.1"/>
    </source>
</evidence>
<sequence>MLNALLVFVPIGVWLGVVVWRELPRPFLTLLVIGLTYGVFVGLAHQLLWPWAFDSPPRLGGNLAGTLSSTAESTVLRLFAFGSSVLTGLGVGALVGLVGWGALRLRGSRPRAAG</sequence>
<protein>
    <submittedName>
        <fullName evidence="2">Uncharacterized protein</fullName>
    </submittedName>
</protein>
<evidence type="ECO:0000256" key="1">
    <source>
        <dbReference type="SAM" id="Phobius"/>
    </source>
</evidence>
<feature type="transmembrane region" description="Helical" evidence="1">
    <location>
        <begin position="6"/>
        <end position="23"/>
    </location>
</feature>
<dbReference type="Proteomes" id="UP000549695">
    <property type="component" value="Unassembled WGS sequence"/>
</dbReference>
<reference evidence="2 3" key="1">
    <citation type="submission" date="2020-07" db="EMBL/GenBank/DDBJ databases">
        <title>Sequencing the genomes of 1000 actinobacteria strains.</title>
        <authorList>
            <person name="Klenk H.-P."/>
        </authorList>
    </citation>
    <scope>NUCLEOTIDE SEQUENCE [LARGE SCALE GENOMIC DNA]</scope>
    <source>
        <strain evidence="2 3">DSM 44749</strain>
    </source>
</reference>
<keyword evidence="3" id="KW-1185">Reference proteome</keyword>
<accession>A0A852WEJ9</accession>
<evidence type="ECO:0000313" key="3">
    <source>
        <dbReference type="Proteomes" id="UP000549695"/>
    </source>
</evidence>
<organism evidence="2 3">
    <name type="scientific">Pseudonocardia alni</name>
    <name type="common">Amycolata alni</name>
    <dbReference type="NCBI Taxonomy" id="33907"/>
    <lineage>
        <taxon>Bacteria</taxon>
        <taxon>Bacillati</taxon>
        <taxon>Actinomycetota</taxon>
        <taxon>Actinomycetes</taxon>
        <taxon>Pseudonocardiales</taxon>
        <taxon>Pseudonocardiaceae</taxon>
        <taxon>Pseudonocardia</taxon>
    </lineage>
</organism>
<keyword evidence="1" id="KW-0812">Transmembrane</keyword>
<feature type="transmembrane region" description="Helical" evidence="1">
    <location>
        <begin position="78"/>
        <end position="103"/>
    </location>
</feature>
<dbReference type="AlphaFoldDB" id="A0A852WEJ9"/>
<proteinExistence type="predicted"/>
<keyword evidence="1" id="KW-0472">Membrane</keyword>
<dbReference type="EMBL" id="JACCCZ010000001">
    <property type="protein sequence ID" value="NYG04106.1"/>
    <property type="molecule type" value="Genomic_DNA"/>
</dbReference>
<comment type="caution">
    <text evidence="2">The sequence shown here is derived from an EMBL/GenBank/DDBJ whole genome shotgun (WGS) entry which is preliminary data.</text>
</comment>